<evidence type="ECO:0000313" key="4">
    <source>
        <dbReference type="Proteomes" id="UP000664169"/>
    </source>
</evidence>
<dbReference type="GO" id="GO:0005783">
    <property type="term" value="C:endoplasmic reticulum"/>
    <property type="evidence" value="ECO:0007669"/>
    <property type="project" value="TreeGrafter"/>
</dbReference>
<dbReference type="Proteomes" id="UP000664169">
    <property type="component" value="Unassembled WGS sequence"/>
</dbReference>
<dbReference type="PANTHER" id="PTHR43899">
    <property type="entry name" value="RH59310P"/>
    <property type="match status" value="1"/>
</dbReference>
<keyword evidence="4" id="KW-1185">Reference proteome</keyword>
<proteinExistence type="inferred from homology"/>
<evidence type="ECO:0000256" key="2">
    <source>
        <dbReference type="ARBA" id="ARBA00023002"/>
    </source>
</evidence>
<dbReference type="PANTHER" id="PTHR43899:SF13">
    <property type="entry name" value="RH59310P"/>
    <property type="match status" value="1"/>
</dbReference>
<keyword evidence="2" id="KW-0560">Oxidoreductase</keyword>
<name>A0A8H3EG68_9LECA</name>
<protein>
    <recommendedName>
        <fullName evidence="5">NAD(P)-binding protein</fullName>
    </recommendedName>
</protein>
<comment type="similarity">
    <text evidence="1">Belongs to the short-chain dehydrogenases/reductases (SDR) family.</text>
</comment>
<dbReference type="SUPFAM" id="SSF51735">
    <property type="entry name" value="NAD(P)-binding Rossmann-fold domains"/>
    <property type="match status" value="1"/>
</dbReference>
<evidence type="ECO:0000313" key="3">
    <source>
        <dbReference type="EMBL" id="CAF9905082.1"/>
    </source>
</evidence>
<evidence type="ECO:0008006" key="5">
    <source>
        <dbReference type="Google" id="ProtNLM"/>
    </source>
</evidence>
<dbReference type="InterPro" id="IPR002347">
    <property type="entry name" value="SDR_fam"/>
</dbReference>
<evidence type="ECO:0000256" key="1">
    <source>
        <dbReference type="ARBA" id="ARBA00006484"/>
    </source>
</evidence>
<gene>
    <name evidence="3" type="ORF">GOMPHAMPRED_003029</name>
</gene>
<comment type="caution">
    <text evidence="3">The sequence shown here is derived from an EMBL/GenBank/DDBJ whole genome shotgun (WGS) entry which is preliminary data.</text>
</comment>
<dbReference type="InterPro" id="IPR051019">
    <property type="entry name" value="VLCFA-Steroid_DH"/>
</dbReference>
<dbReference type="GO" id="GO:0016491">
    <property type="term" value="F:oxidoreductase activity"/>
    <property type="evidence" value="ECO:0007669"/>
    <property type="project" value="UniProtKB-KW"/>
</dbReference>
<dbReference type="InterPro" id="IPR036291">
    <property type="entry name" value="NAD(P)-bd_dom_sf"/>
</dbReference>
<dbReference type="PRINTS" id="PR00081">
    <property type="entry name" value="GDHRDH"/>
</dbReference>
<dbReference type="AlphaFoldDB" id="A0A8H3EG68"/>
<accession>A0A8H3EG68</accession>
<dbReference type="EMBL" id="CAJPDQ010000002">
    <property type="protein sequence ID" value="CAF9905082.1"/>
    <property type="molecule type" value="Genomic_DNA"/>
</dbReference>
<organism evidence="3 4">
    <name type="scientific">Gomphillus americanus</name>
    <dbReference type="NCBI Taxonomy" id="1940652"/>
    <lineage>
        <taxon>Eukaryota</taxon>
        <taxon>Fungi</taxon>
        <taxon>Dikarya</taxon>
        <taxon>Ascomycota</taxon>
        <taxon>Pezizomycotina</taxon>
        <taxon>Lecanoromycetes</taxon>
        <taxon>OSLEUM clade</taxon>
        <taxon>Ostropomycetidae</taxon>
        <taxon>Ostropales</taxon>
        <taxon>Graphidaceae</taxon>
        <taxon>Gomphilloideae</taxon>
        <taxon>Gomphillus</taxon>
    </lineage>
</organism>
<dbReference type="Gene3D" id="3.40.50.720">
    <property type="entry name" value="NAD(P)-binding Rossmann-like Domain"/>
    <property type="match status" value="1"/>
</dbReference>
<dbReference type="Pfam" id="PF00106">
    <property type="entry name" value="adh_short"/>
    <property type="match status" value="1"/>
</dbReference>
<sequence length="328" mass="36185">MAVWSIFEGKLSISHFPSQPTKNLHTALGNFTIPYWVLHSIDNILNGFRTSKLHRFKHPDVENWALVTGASDGIGEGFAHELAERGFHIVLHGRNPEKLQKKQALLKTAYPAVKTRLWIADAMQDVSKEELMEAVRGLHLTLLINNVGGLPPGVDPYIALDDQSFGHIDRTVHMNVGFATKLEAALLSVLSENQPSCILNISSLATLGSPYVSVYAGSKGYINAHSLSLQYELWGRGKDILVHSILVGKVNSNSFSGEQAFTTPSSRVMARATLDNLGLGRCVMTPYLPHLLQASAFSILPEFLARRFMWDAVVASMKENREGKIKKS</sequence>
<dbReference type="OrthoDB" id="47007at2759"/>
<reference evidence="3" key="1">
    <citation type="submission" date="2021-03" db="EMBL/GenBank/DDBJ databases">
        <authorList>
            <person name="Tagirdzhanova G."/>
        </authorList>
    </citation>
    <scope>NUCLEOTIDE SEQUENCE</scope>
</reference>